<dbReference type="PaxDb" id="3880-AES61649"/>
<keyword evidence="1" id="KW-0812">Transmembrane</keyword>
<keyword evidence="1" id="KW-0472">Membrane</keyword>
<dbReference type="EnsemblPlants" id="KEH43205">
    <property type="protein sequence ID" value="KEH43205"/>
    <property type="gene ID" value="MTR_1g086995"/>
</dbReference>
<gene>
    <name evidence="1" type="ordered locus">MTR_1g086995</name>
</gene>
<dbReference type="HOGENOM" id="CLU_2444152_0_0_1"/>
<dbReference type="AlphaFoldDB" id="A0A072VYQ1"/>
<evidence type="ECO:0000313" key="3">
    <source>
        <dbReference type="Proteomes" id="UP000002051"/>
    </source>
</evidence>
<protein>
    <submittedName>
        <fullName evidence="1">Transmembrane protein, putative</fullName>
    </submittedName>
</protein>
<reference evidence="1 3" key="2">
    <citation type="journal article" date="2014" name="BMC Genomics">
        <title>An improved genome release (version Mt4.0) for the model legume Medicago truncatula.</title>
        <authorList>
            <person name="Tang H."/>
            <person name="Krishnakumar V."/>
            <person name="Bidwell S."/>
            <person name="Rosen B."/>
            <person name="Chan A."/>
            <person name="Zhou S."/>
            <person name="Gentzbittel L."/>
            <person name="Childs K.L."/>
            <person name="Yandell M."/>
            <person name="Gundlach H."/>
            <person name="Mayer K.F."/>
            <person name="Schwartz D.C."/>
            <person name="Town C.D."/>
        </authorList>
    </citation>
    <scope>GENOME REANNOTATION</scope>
    <source>
        <strain evidence="1">A17</strain>
        <strain evidence="2 3">cv. Jemalong A17</strain>
    </source>
</reference>
<proteinExistence type="predicted"/>
<dbReference type="Proteomes" id="UP000002051">
    <property type="component" value="Unassembled WGS sequence"/>
</dbReference>
<reference evidence="2" key="3">
    <citation type="submission" date="2015-04" db="UniProtKB">
        <authorList>
            <consortium name="EnsemblPlants"/>
        </authorList>
    </citation>
    <scope>IDENTIFICATION</scope>
    <source>
        <strain evidence="2">cv. Jemalong A17</strain>
    </source>
</reference>
<dbReference type="EMBL" id="CM001217">
    <property type="protein sequence ID" value="KEH43205.1"/>
    <property type="molecule type" value="Genomic_DNA"/>
</dbReference>
<evidence type="ECO:0000313" key="1">
    <source>
        <dbReference type="EMBL" id="KEH43205.1"/>
    </source>
</evidence>
<organism evidence="1 3">
    <name type="scientific">Medicago truncatula</name>
    <name type="common">Barrel medic</name>
    <name type="synonym">Medicago tribuloides</name>
    <dbReference type="NCBI Taxonomy" id="3880"/>
    <lineage>
        <taxon>Eukaryota</taxon>
        <taxon>Viridiplantae</taxon>
        <taxon>Streptophyta</taxon>
        <taxon>Embryophyta</taxon>
        <taxon>Tracheophyta</taxon>
        <taxon>Spermatophyta</taxon>
        <taxon>Magnoliopsida</taxon>
        <taxon>eudicotyledons</taxon>
        <taxon>Gunneridae</taxon>
        <taxon>Pentapetalae</taxon>
        <taxon>rosids</taxon>
        <taxon>fabids</taxon>
        <taxon>Fabales</taxon>
        <taxon>Fabaceae</taxon>
        <taxon>Papilionoideae</taxon>
        <taxon>50 kb inversion clade</taxon>
        <taxon>NPAAA clade</taxon>
        <taxon>Hologalegina</taxon>
        <taxon>IRL clade</taxon>
        <taxon>Trifolieae</taxon>
        <taxon>Medicago</taxon>
    </lineage>
</organism>
<sequence>MQLEGVVTVGMTVATVATTAALAPAITPSVYTSDAAVWITCHLSKQPTTLRWHPAEKENRSRPFHIKTAAPDLIVTAISNLLVLGSNTGR</sequence>
<accession>A0A072VYQ1</accession>
<reference evidence="1 3" key="1">
    <citation type="journal article" date="2011" name="Nature">
        <title>The Medicago genome provides insight into the evolution of rhizobial symbioses.</title>
        <authorList>
            <person name="Young N.D."/>
            <person name="Debelle F."/>
            <person name="Oldroyd G.E."/>
            <person name="Geurts R."/>
            <person name="Cannon S.B."/>
            <person name="Udvardi M.K."/>
            <person name="Benedito V.A."/>
            <person name="Mayer K.F."/>
            <person name="Gouzy J."/>
            <person name="Schoof H."/>
            <person name="Van de Peer Y."/>
            <person name="Proost S."/>
            <person name="Cook D.R."/>
            <person name="Meyers B.C."/>
            <person name="Spannagl M."/>
            <person name="Cheung F."/>
            <person name="De Mita S."/>
            <person name="Krishnakumar V."/>
            <person name="Gundlach H."/>
            <person name="Zhou S."/>
            <person name="Mudge J."/>
            <person name="Bharti A.K."/>
            <person name="Murray J.D."/>
            <person name="Naoumkina M.A."/>
            <person name="Rosen B."/>
            <person name="Silverstein K.A."/>
            <person name="Tang H."/>
            <person name="Rombauts S."/>
            <person name="Zhao P.X."/>
            <person name="Zhou P."/>
            <person name="Barbe V."/>
            <person name="Bardou P."/>
            <person name="Bechner M."/>
            <person name="Bellec A."/>
            <person name="Berger A."/>
            <person name="Berges H."/>
            <person name="Bidwell S."/>
            <person name="Bisseling T."/>
            <person name="Choisne N."/>
            <person name="Couloux A."/>
            <person name="Denny R."/>
            <person name="Deshpande S."/>
            <person name="Dai X."/>
            <person name="Doyle J.J."/>
            <person name="Dudez A.M."/>
            <person name="Farmer A.D."/>
            <person name="Fouteau S."/>
            <person name="Franken C."/>
            <person name="Gibelin C."/>
            <person name="Gish J."/>
            <person name="Goldstein S."/>
            <person name="Gonzalez A.J."/>
            <person name="Green P.J."/>
            <person name="Hallab A."/>
            <person name="Hartog M."/>
            <person name="Hua A."/>
            <person name="Humphray S.J."/>
            <person name="Jeong D.H."/>
            <person name="Jing Y."/>
            <person name="Jocker A."/>
            <person name="Kenton S.M."/>
            <person name="Kim D.J."/>
            <person name="Klee K."/>
            <person name="Lai H."/>
            <person name="Lang C."/>
            <person name="Lin S."/>
            <person name="Macmil S.L."/>
            <person name="Magdelenat G."/>
            <person name="Matthews L."/>
            <person name="McCorrison J."/>
            <person name="Monaghan E.L."/>
            <person name="Mun J.H."/>
            <person name="Najar F.Z."/>
            <person name="Nicholson C."/>
            <person name="Noirot C."/>
            <person name="O'Bleness M."/>
            <person name="Paule C.R."/>
            <person name="Poulain J."/>
            <person name="Prion F."/>
            <person name="Qin B."/>
            <person name="Qu C."/>
            <person name="Retzel E.F."/>
            <person name="Riddle C."/>
            <person name="Sallet E."/>
            <person name="Samain S."/>
            <person name="Samson N."/>
            <person name="Sanders I."/>
            <person name="Saurat O."/>
            <person name="Scarpelli C."/>
            <person name="Schiex T."/>
            <person name="Segurens B."/>
            <person name="Severin A.J."/>
            <person name="Sherrier D.J."/>
            <person name="Shi R."/>
            <person name="Sims S."/>
            <person name="Singer S.R."/>
            <person name="Sinharoy S."/>
            <person name="Sterck L."/>
            <person name="Viollet A."/>
            <person name="Wang B.B."/>
            <person name="Wang K."/>
            <person name="Wang M."/>
            <person name="Wang X."/>
            <person name="Warfsmann J."/>
            <person name="Weissenbach J."/>
            <person name="White D.D."/>
            <person name="White J.D."/>
            <person name="Wiley G.B."/>
            <person name="Wincker P."/>
            <person name="Xing Y."/>
            <person name="Yang L."/>
            <person name="Yao Z."/>
            <person name="Ying F."/>
            <person name="Zhai J."/>
            <person name="Zhou L."/>
            <person name="Zuber A."/>
            <person name="Denarie J."/>
            <person name="Dixon R.A."/>
            <person name="May G.D."/>
            <person name="Schwartz D.C."/>
            <person name="Rogers J."/>
            <person name="Quetier F."/>
            <person name="Town C.D."/>
            <person name="Roe B.A."/>
        </authorList>
    </citation>
    <scope>NUCLEOTIDE SEQUENCE [LARGE SCALE GENOMIC DNA]</scope>
    <source>
        <strain evidence="1">A17</strain>
        <strain evidence="2 3">cv. Jemalong A17</strain>
    </source>
</reference>
<evidence type="ECO:0000313" key="2">
    <source>
        <dbReference type="EnsemblPlants" id="KEH43205"/>
    </source>
</evidence>
<name>A0A072VYQ1_MEDTR</name>
<keyword evidence="3" id="KW-1185">Reference proteome</keyword>